<name>L0ABB5_CALLD</name>
<dbReference type="eggNOG" id="arCOG04165">
    <property type="taxonomic scope" value="Archaea"/>
</dbReference>
<keyword evidence="1" id="KW-0175">Coiled coil</keyword>
<dbReference type="Proteomes" id="UP000010469">
    <property type="component" value="Chromosome"/>
</dbReference>
<accession>L0ABB5</accession>
<organism evidence="2 3">
    <name type="scientific">Caldisphaera lagunensis (strain DSM 15908 / JCM 11604 / ANMR 0165 / IC-154)</name>
    <dbReference type="NCBI Taxonomy" id="1056495"/>
    <lineage>
        <taxon>Archaea</taxon>
        <taxon>Thermoproteota</taxon>
        <taxon>Thermoprotei</taxon>
        <taxon>Acidilobales</taxon>
        <taxon>Caldisphaeraceae</taxon>
        <taxon>Caldisphaera</taxon>
    </lineage>
</organism>
<keyword evidence="3" id="KW-1185">Reference proteome</keyword>
<dbReference type="InParanoid" id="L0ABB5"/>
<sequence length="117" mass="13592">MPTVHLSISDQMYSELKNKSDEIGIQITDLIKLYIKTGLQGGFSNKNEDNLIIANLSNRLDKVEKDVRVKMTLLEGKYRQIEETLDYLIQRIDSLEDLLTEYKTKKRVVQQSEEQEA</sequence>
<evidence type="ECO:0000313" key="2">
    <source>
        <dbReference type="EMBL" id="AFZ70709.1"/>
    </source>
</evidence>
<dbReference type="GeneID" id="14212246"/>
<evidence type="ECO:0000256" key="1">
    <source>
        <dbReference type="SAM" id="Coils"/>
    </source>
</evidence>
<dbReference type="KEGG" id="clg:Calag_0986"/>
<protein>
    <submittedName>
        <fullName evidence="2">Uncharacterized protein</fullName>
    </submittedName>
</protein>
<dbReference type="RefSeq" id="WP_015232606.1">
    <property type="nucleotide sequence ID" value="NC_019791.1"/>
</dbReference>
<proteinExistence type="predicted"/>
<feature type="coiled-coil region" evidence="1">
    <location>
        <begin position="46"/>
        <end position="115"/>
    </location>
</feature>
<gene>
    <name evidence="2" type="ordered locus">Calag_0986</name>
</gene>
<dbReference type="EMBL" id="CP003378">
    <property type="protein sequence ID" value="AFZ70709.1"/>
    <property type="molecule type" value="Genomic_DNA"/>
</dbReference>
<evidence type="ECO:0000313" key="3">
    <source>
        <dbReference type="Proteomes" id="UP000010469"/>
    </source>
</evidence>
<dbReference type="AlphaFoldDB" id="L0ABB5"/>
<reference evidence="3" key="1">
    <citation type="submission" date="2012-03" db="EMBL/GenBank/DDBJ databases">
        <title>Complete genome of Caldisphaera lagunensis DSM 15908.</title>
        <authorList>
            <person name="Lucas S."/>
            <person name="Copeland A."/>
            <person name="Lapidus A."/>
            <person name="Glavina del Rio T."/>
            <person name="Dalin E."/>
            <person name="Tice H."/>
            <person name="Bruce D."/>
            <person name="Goodwin L."/>
            <person name="Pitluck S."/>
            <person name="Peters L."/>
            <person name="Mikhailova N."/>
            <person name="Teshima H."/>
            <person name="Kyrpides N."/>
            <person name="Mavromatis K."/>
            <person name="Ivanova N."/>
            <person name="Brettin T."/>
            <person name="Detter J.C."/>
            <person name="Han C."/>
            <person name="Larimer F."/>
            <person name="Land M."/>
            <person name="Hauser L."/>
            <person name="Markowitz V."/>
            <person name="Cheng J.-F."/>
            <person name="Hugenholtz P."/>
            <person name="Woyke T."/>
            <person name="Wu D."/>
            <person name="Spring S."/>
            <person name="Schroeder M."/>
            <person name="Brambilla E."/>
            <person name="Klenk H.-P."/>
            <person name="Eisen J.A."/>
        </authorList>
    </citation>
    <scope>NUCLEOTIDE SEQUENCE [LARGE SCALE GENOMIC DNA]</scope>
    <source>
        <strain evidence="3">DSM 15908 / JCM 11604 / IC-154</strain>
    </source>
</reference>
<dbReference type="HOGENOM" id="CLU_151699_0_0_2"/>